<gene>
    <name evidence="1" type="ORF">DRF58_10460</name>
</gene>
<dbReference type="EMBL" id="QNUG01000019">
    <property type="protein sequence ID" value="REC70225.1"/>
    <property type="molecule type" value="Genomic_DNA"/>
</dbReference>
<evidence type="ECO:0000313" key="2">
    <source>
        <dbReference type="Proteomes" id="UP000256326"/>
    </source>
</evidence>
<sequence length="64" mass="7441">MQKMYFQEPGTCFPLQSFLQDALFSNIMSFPQKRISTAISAMTHLVIKSSFYNSKSLFLKNKIR</sequence>
<accession>A0A3D9CWS1</accession>
<keyword evidence="2" id="KW-1185">Reference proteome</keyword>
<dbReference type="AlphaFoldDB" id="A0A3D9CWS1"/>
<proteinExistence type="predicted"/>
<reference evidence="1 2" key="1">
    <citation type="journal article" date="2006" name="Int. J. Syst. Evol. Microbiol.">
        <title>Chryseobacterium hispanicum sp. nov., isolated from the drinking water distribution system of Sevilla, Spain.</title>
        <authorList>
            <person name="Gallego V."/>
            <person name="Garcia M.T."/>
            <person name="Ventosa A."/>
        </authorList>
    </citation>
    <scope>NUCLEOTIDE SEQUENCE [LARGE SCALE GENOMIC DNA]</scope>
    <source>
        <strain evidence="1 2">KCTC 22104</strain>
    </source>
</reference>
<organism evidence="1 2">
    <name type="scientific">Epilithonimonas hispanica</name>
    <dbReference type="NCBI Taxonomy" id="358687"/>
    <lineage>
        <taxon>Bacteria</taxon>
        <taxon>Pseudomonadati</taxon>
        <taxon>Bacteroidota</taxon>
        <taxon>Flavobacteriia</taxon>
        <taxon>Flavobacteriales</taxon>
        <taxon>Weeksellaceae</taxon>
        <taxon>Chryseobacterium group</taxon>
        <taxon>Epilithonimonas</taxon>
    </lineage>
</organism>
<dbReference type="Proteomes" id="UP000256326">
    <property type="component" value="Unassembled WGS sequence"/>
</dbReference>
<evidence type="ECO:0000313" key="1">
    <source>
        <dbReference type="EMBL" id="REC70225.1"/>
    </source>
</evidence>
<comment type="caution">
    <text evidence="1">The sequence shown here is derived from an EMBL/GenBank/DDBJ whole genome shotgun (WGS) entry which is preliminary data.</text>
</comment>
<protein>
    <submittedName>
        <fullName evidence="1">Uncharacterized protein</fullName>
    </submittedName>
</protein>
<name>A0A3D9CWS1_9FLAO</name>